<feature type="transmembrane region" description="Helical" evidence="7">
    <location>
        <begin position="272"/>
        <end position="298"/>
    </location>
</feature>
<dbReference type="SUPFAM" id="SSF161098">
    <property type="entry name" value="MetI-like"/>
    <property type="match status" value="1"/>
</dbReference>
<dbReference type="Proteomes" id="UP000006462">
    <property type="component" value="Unassembled WGS sequence"/>
</dbReference>
<feature type="transmembrane region" description="Helical" evidence="7">
    <location>
        <begin position="219"/>
        <end position="237"/>
    </location>
</feature>
<dbReference type="PROSITE" id="PS50928">
    <property type="entry name" value="ABC_TM1"/>
    <property type="match status" value="1"/>
</dbReference>
<evidence type="ECO:0000256" key="8">
    <source>
        <dbReference type="SAM" id="MobiDB-lite"/>
    </source>
</evidence>
<dbReference type="InterPro" id="IPR035906">
    <property type="entry name" value="MetI-like_sf"/>
</dbReference>
<comment type="subcellular location">
    <subcellularLocation>
        <location evidence="1 7">Cell membrane</location>
        <topology evidence="1 7">Multi-pass membrane protein</topology>
    </subcellularLocation>
</comment>
<dbReference type="CDD" id="cd06261">
    <property type="entry name" value="TM_PBP2"/>
    <property type="match status" value="1"/>
</dbReference>
<dbReference type="Pfam" id="PF19300">
    <property type="entry name" value="BPD_transp_1_N"/>
    <property type="match status" value="1"/>
</dbReference>
<keyword evidence="2 7" id="KW-0813">Transport</keyword>
<gene>
    <name evidence="10" type="ORF">HMPREF7215_1493</name>
</gene>
<dbReference type="Gene3D" id="1.10.3720.10">
    <property type="entry name" value="MetI-like"/>
    <property type="match status" value="1"/>
</dbReference>
<evidence type="ECO:0000313" key="11">
    <source>
        <dbReference type="Proteomes" id="UP000006462"/>
    </source>
</evidence>
<keyword evidence="5 7" id="KW-1133">Transmembrane helix</keyword>
<evidence type="ECO:0000256" key="7">
    <source>
        <dbReference type="RuleBase" id="RU363032"/>
    </source>
</evidence>
<evidence type="ECO:0000256" key="4">
    <source>
        <dbReference type="ARBA" id="ARBA00022692"/>
    </source>
</evidence>
<proteinExistence type="inferred from homology"/>
<reference evidence="10 11" key="1">
    <citation type="submission" date="2009-12" db="EMBL/GenBank/DDBJ databases">
        <authorList>
            <person name="Shrivastava S."/>
            <person name="Madupu R."/>
            <person name="Durkin A.S."/>
            <person name="Torralba M."/>
            <person name="Methe B."/>
            <person name="Sutton G.G."/>
            <person name="Strausberg R.L."/>
            <person name="Nelson K.E."/>
        </authorList>
    </citation>
    <scope>NUCLEOTIDE SEQUENCE [LARGE SCALE GENOMIC DNA]</scope>
    <source>
        <strain evidence="10 11">W5455</strain>
    </source>
</reference>
<evidence type="ECO:0000256" key="2">
    <source>
        <dbReference type="ARBA" id="ARBA00022448"/>
    </source>
</evidence>
<dbReference type="InterPro" id="IPR000515">
    <property type="entry name" value="MetI-like"/>
</dbReference>
<dbReference type="InterPro" id="IPR045621">
    <property type="entry name" value="BPD_transp_1_N"/>
</dbReference>
<feature type="region of interest" description="Disordered" evidence="8">
    <location>
        <begin position="1"/>
        <end position="24"/>
    </location>
</feature>
<sequence length="354" mass="39022">MNHEKTQRFGRGDRSPPRDFLRKTGKGSIRMRTGFAAKRFAQMALVWGLVSALSFFIVYFAPGDPLYVYMTPGATGHKMTEAEMARLRESMGLNGSALRQYGAWLKRTLRGDLGLSLQNRQPVLPQIAERLPRTAALMGASLLLSLALAVPLGLIAGTRKHGKADHVISALSYLGISTPSFWLGIMLIILFAMKLRLLPAARFRTIGVRSFGDVARHTALPAAVLSLNNIAVFVRYIRAGTIAQLEEEYVQTALSKGLSRRRVLYGHVLKNCLLPVVAIVGSRFGTLVTGSFIIETVFSWPGLGMLGMSAINNRDYPMIMGITMISCTLLLLGNFAADVLYRRLDPRIRLEEGR</sequence>
<evidence type="ECO:0000256" key="3">
    <source>
        <dbReference type="ARBA" id="ARBA00022475"/>
    </source>
</evidence>
<keyword evidence="6 7" id="KW-0472">Membrane</keyword>
<keyword evidence="4 7" id="KW-0812">Transmembrane</keyword>
<evidence type="ECO:0000313" key="10">
    <source>
        <dbReference type="EMBL" id="EFB91624.1"/>
    </source>
</evidence>
<keyword evidence="11" id="KW-1185">Reference proteome</keyword>
<evidence type="ECO:0000256" key="1">
    <source>
        <dbReference type="ARBA" id="ARBA00004651"/>
    </source>
</evidence>
<feature type="transmembrane region" description="Helical" evidence="7">
    <location>
        <begin position="135"/>
        <end position="158"/>
    </location>
</feature>
<feature type="compositionally biased region" description="Basic and acidic residues" evidence="8">
    <location>
        <begin position="1"/>
        <end position="22"/>
    </location>
</feature>
<dbReference type="Pfam" id="PF00528">
    <property type="entry name" value="BPD_transp_1"/>
    <property type="match status" value="1"/>
</dbReference>
<feature type="transmembrane region" description="Helical" evidence="7">
    <location>
        <begin position="170"/>
        <end position="193"/>
    </location>
</feature>
<comment type="similarity">
    <text evidence="7">Belongs to the binding-protein-dependent transport system permease family.</text>
</comment>
<organism evidence="10 11">
    <name type="scientific">Pyramidobacter piscolens W5455</name>
    <dbReference type="NCBI Taxonomy" id="352165"/>
    <lineage>
        <taxon>Bacteria</taxon>
        <taxon>Thermotogati</taxon>
        <taxon>Synergistota</taxon>
        <taxon>Synergistia</taxon>
        <taxon>Synergistales</taxon>
        <taxon>Dethiosulfovibrionaceae</taxon>
        <taxon>Pyramidobacter</taxon>
    </lineage>
</organism>
<feature type="transmembrane region" description="Helical" evidence="7">
    <location>
        <begin position="40"/>
        <end position="61"/>
    </location>
</feature>
<comment type="caution">
    <text evidence="10">The sequence shown here is derived from an EMBL/GenBank/DDBJ whole genome shotgun (WGS) entry which is preliminary data.</text>
</comment>
<accession>A0ABM9ZXC5</accession>
<evidence type="ECO:0000259" key="9">
    <source>
        <dbReference type="PROSITE" id="PS50928"/>
    </source>
</evidence>
<feature type="transmembrane region" description="Helical" evidence="7">
    <location>
        <begin position="318"/>
        <end position="341"/>
    </location>
</feature>
<keyword evidence="3" id="KW-1003">Cell membrane</keyword>
<evidence type="ECO:0000256" key="6">
    <source>
        <dbReference type="ARBA" id="ARBA00023136"/>
    </source>
</evidence>
<name>A0ABM9ZXC5_9BACT</name>
<evidence type="ECO:0000256" key="5">
    <source>
        <dbReference type="ARBA" id="ARBA00022989"/>
    </source>
</evidence>
<dbReference type="PANTHER" id="PTHR43163">
    <property type="entry name" value="DIPEPTIDE TRANSPORT SYSTEM PERMEASE PROTEIN DPPB-RELATED"/>
    <property type="match status" value="1"/>
</dbReference>
<dbReference type="EMBL" id="ADFP01000025">
    <property type="protein sequence ID" value="EFB91624.1"/>
    <property type="molecule type" value="Genomic_DNA"/>
</dbReference>
<protein>
    <submittedName>
        <fullName evidence="10">ABC transporter, permease protein</fullName>
    </submittedName>
</protein>
<dbReference type="PANTHER" id="PTHR43163:SF6">
    <property type="entry name" value="DIPEPTIDE TRANSPORT SYSTEM PERMEASE PROTEIN DPPB-RELATED"/>
    <property type="match status" value="1"/>
</dbReference>
<feature type="domain" description="ABC transmembrane type-1" evidence="9">
    <location>
        <begin position="131"/>
        <end position="341"/>
    </location>
</feature>